<sequence length="311" mass="34821">MDCQHHGTCKVVATGKLSDNTLVSLRDEHHNINDEEREIRDNTDRQGEVNFNLYVPTNCEEITVNLVTFDQDLIVPGAEEMNSNAELTFVLRPYESPENEYLVIRTPDLEVIRYGNTFNLDLFLERQGDDIFIHVYVIARGKIIHDGSKQVGNIDGYQITVTPEMIPSARIVAYFIGENNHIIADSVRIEVRRECHNQVTVGLVDIDRRPFGEAAEPNNPVHFRITAEPGTDVSLIAVDKAVLLLRDFHRLTSKKMFSTMDAQDTGCGPGGGMTSEHIFKNAGVTVIASDGPLNVGDREGLRNLKLHCMHV</sequence>
<feature type="domain" description="Alpha-2-macroglobulin bait region" evidence="1">
    <location>
        <begin position="102"/>
        <end position="245"/>
    </location>
</feature>
<dbReference type="SMART" id="SM01359">
    <property type="entry name" value="A2M_N_2"/>
    <property type="match status" value="1"/>
</dbReference>
<dbReference type="EMBL" id="MRZV01001520">
    <property type="protein sequence ID" value="PIK37316.1"/>
    <property type="molecule type" value="Genomic_DNA"/>
</dbReference>
<dbReference type="PANTHER" id="PTHR11412">
    <property type="entry name" value="MACROGLOBULIN / COMPLEMENT"/>
    <property type="match status" value="1"/>
</dbReference>
<comment type="caution">
    <text evidence="2">The sequence shown here is derived from an EMBL/GenBank/DDBJ whole genome shotgun (WGS) entry which is preliminary data.</text>
</comment>
<keyword evidence="3" id="KW-1185">Reference proteome</keyword>
<dbReference type="Gene3D" id="2.60.40.1930">
    <property type="match status" value="1"/>
</dbReference>
<dbReference type="STRING" id="307972.A0A2G8JNH6"/>
<dbReference type="PANTHER" id="PTHR11412:SF166">
    <property type="entry name" value="NTR DOMAIN-CONTAINING PROTEIN"/>
    <property type="match status" value="1"/>
</dbReference>
<organism evidence="2 3">
    <name type="scientific">Stichopus japonicus</name>
    <name type="common">Sea cucumber</name>
    <dbReference type="NCBI Taxonomy" id="307972"/>
    <lineage>
        <taxon>Eukaryota</taxon>
        <taxon>Metazoa</taxon>
        <taxon>Echinodermata</taxon>
        <taxon>Eleutherozoa</taxon>
        <taxon>Echinozoa</taxon>
        <taxon>Holothuroidea</taxon>
        <taxon>Aspidochirotacea</taxon>
        <taxon>Aspidochirotida</taxon>
        <taxon>Stichopodidae</taxon>
        <taxon>Apostichopus</taxon>
    </lineage>
</organism>
<protein>
    <submittedName>
        <fullName evidence="2">Complement component 3-2</fullName>
    </submittedName>
</protein>
<evidence type="ECO:0000313" key="2">
    <source>
        <dbReference type="EMBL" id="PIK37316.1"/>
    </source>
</evidence>
<reference evidence="2 3" key="1">
    <citation type="journal article" date="2017" name="PLoS Biol.">
        <title>The sea cucumber genome provides insights into morphological evolution and visceral regeneration.</title>
        <authorList>
            <person name="Zhang X."/>
            <person name="Sun L."/>
            <person name="Yuan J."/>
            <person name="Sun Y."/>
            <person name="Gao Y."/>
            <person name="Zhang L."/>
            <person name="Li S."/>
            <person name="Dai H."/>
            <person name="Hamel J.F."/>
            <person name="Liu C."/>
            <person name="Yu Y."/>
            <person name="Liu S."/>
            <person name="Lin W."/>
            <person name="Guo K."/>
            <person name="Jin S."/>
            <person name="Xu P."/>
            <person name="Storey K.B."/>
            <person name="Huan P."/>
            <person name="Zhang T."/>
            <person name="Zhou Y."/>
            <person name="Zhang J."/>
            <person name="Lin C."/>
            <person name="Li X."/>
            <person name="Xing L."/>
            <person name="Huo D."/>
            <person name="Sun M."/>
            <person name="Wang L."/>
            <person name="Mercier A."/>
            <person name="Li F."/>
            <person name="Yang H."/>
            <person name="Xiang J."/>
        </authorList>
    </citation>
    <scope>NUCLEOTIDE SEQUENCE [LARGE SCALE GENOMIC DNA]</scope>
    <source>
        <strain evidence="2">Shaxun</strain>
        <tissue evidence="2">Muscle</tissue>
    </source>
</reference>
<dbReference type="Proteomes" id="UP000230750">
    <property type="component" value="Unassembled WGS sequence"/>
</dbReference>
<gene>
    <name evidence="2" type="ORF">BSL78_25841</name>
</gene>
<dbReference type="InterPro" id="IPR050473">
    <property type="entry name" value="A2M/Complement_sys"/>
</dbReference>
<dbReference type="Pfam" id="PF07703">
    <property type="entry name" value="A2M_BRD"/>
    <property type="match status" value="1"/>
</dbReference>
<dbReference type="InterPro" id="IPR011625">
    <property type="entry name" value="A2M_N_BRD"/>
</dbReference>
<name>A0A2G8JNH6_STIJA</name>
<dbReference type="InterPro" id="IPR013783">
    <property type="entry name" value="Ig-like_fold"/>
</dbReference>
<dbReference type="Gene3D" id="2.60.40.10">
    <property type="entry name" value="Immunoglobulins"/>
    <property type="match status" value="1"/>
</dbReference>
<evidence type="ECO:0000259" key="1">
    <source>
        <dbReference type="SMART" id="SM01359"/>
    </source>
</evidence>
<dbReference type="Gene3D" id="6.20.50.160">
    <property type="match status" value="1"/>
</dbReference>
<proteinExistence type="predicted"/>
<accession>A0A2G8JNH6</accession>
<dbReference type="AlphaFoldDB" id="A0A2G8JNH6"/>
<evidence type="ECO:0000313" key="3">
    <source>
        <dbReference type="Proteomes" id="UP000230750"/>
    </source>
</evidence>
<dbReference type="OrthoDB" id="6155561at2759"/>